<sequence>MARGDIRLVCGDRCMLNLTKSTQFITDICVVMDGDNAPDTSETSAVESYLEYQDGFISSERQTPSGDSSDAGTFLFHPDNDDFDENDQRQTPSRDSSDAGTFLFHPDNDDFDENDQVRLSIFAEKTPIVKGFLTFFVELFILQ</sequence>
<organism evidence="2 3">
    <name type="scientific">Strongylus vulgaris</name>
    <name type="common">Blood worm</name>
    <dbReference type="NCBI Taxonomy" id="40348"/>
    <lineage>
        <taxon>Eukaryota</taxon>
        <taxon>Metazoa</taxon>
        <taxon>Ecdysozoa</taxon>
        <taxon>Nematoda</taxon>
        <taxon>Chromadorea</taxon>
        <taxon>Rhabditida</taxon>
        <taxon>Rhabditina</taxon>
        <taxon>Rhabditomorpha</taxon>
        <taxon>Strongyloidea</taxon>
        <taxon>Strongylidae</taxon>
        <taxon>Strongylus</taxon>
    </lineage>
</organism>
<feature type="region of interest" description="Disordered" evidence="1">
    <location>
        <begin position="59"/>
        <end position="105"/>
    </location>
</feature>
<keyword evidence="3" id="KW-1185">Reference proteome</keyword>
<gene>
    <name evidence="2" type="ORF">SVUK_LOCUS11563</name>
</gene>
<evidence type="ECO:0000313" key="3">
    <source>
        <dbReference type="Proteomes" id="UP000270094"/>
    </source>
</evidence>
<proteinExistence type="predicted"/>
<feature type="compositionally biased region" description="Polar residues" evidence="1">
    <location>
        <begin position="59"/>
        <end position="71"/>
    </location>
</feature>
<evidence type="ECO:0000256" key="1">
    <source>
        <dbReference type="SAM" id="MobiDB-lite"/>
    </source>
</evidence>
<dbReference type="Proteomes" id="UP000270094">
    <property type="component" value="Unassembled WGS sequence"/>
</dbReference>
<reference evidence="2 3" key="1">
    <citation type="submission" date="2018-11" db="EMBL/GenBank/DDBJ databases">
        <authorList>
            <consortium name="Pathogen Informatics"/>
        </authorList>
    </citation>
    <scope>NUCLEOTIDE SEQUENCE [LARGE SCALE GENOMIC DNA]</scope>
</reference>
<name>A0A3P7L1D2_STRVU</name>
<evidence type="ECO:0000313" key="2">
    <source>
        <dbReference type="EMBL" id="VDM76565.1"/>
    </source>
</evidence>
<accession>A0A3P7L1D2</accession>
<dbReference type="EMBL" id="UYYB01097246">
    <property type="protein sequence ID" value="VDM76565.1"/>
    <property type="molecule type" value="Genomic_DNA"/>
</dbReference>
<protein>
    <submittedName>
        <fullName evidence="2">Uncharacterized protein</fullName>
    </submittedName>
</protein>
<dbReference type="AlphaFoldDB" id="A0A3P7L1D2"/>